<evidence type="ECO:0000256" key="4">
    <source>
        <dbReference type="ARBA" id="ARBA00022729"/>
    </source>
</evidence>
<dbReference type="AlphaFoldDB" id="R7T7H4"/>
<dbReference type="InterPro" id="IPR001368">
    <property type="entry name" value="TNFR/NGFR_Cys_rich_reg"/>
</dbReference>
<keyword evidence="9" id="KW-0472">Membrane</keyword>
<keyword evidence="2" id="KW-0964">Secreted</keyword>
<sequence length="341" mass="37687">MAVVFTMAGPQVRAGGQQTVCLAGQYFASGQCQPCPVGTYQSRPGRATSCAQCRTHCVDRRATVLSECDVVSDLRCECPTGYFSLTPFDLCTSHSLCSPGWGVERLGGIYFTFTHDTVKFKICRSLGTTFSDVLCSECPDGYESSTYSSVDTCSQSKHVMTTTTTTTDHKITNKAALSNFGPPPSIGTIDSTSTHGEIHDEEIQQQCLADRWWFWLAMAAIFFFVFFVVFTFAKWKISKRNKDLSLLFGSKADNSLSGVGKLPRPRARSRITEITAITEDDVSKRRWFGRISDCWEGSHGVLREGEQHLTTICAAKYCCNTLQCCDIHCELDTCTSASDRP</sequence>
<name>R7T7H4_CAPTE</name>
<reference evidence="12" key="3">
    <citation type="submission" date="2015-06" db="UniProtKB">
        <authorList>
            <consortium name="EnsemblMetazoa"/>
        </authorList>
    </citation>
    <scope>IDENTIFICATION</scope>
</reference>
<keyword evidence="9" id="KW-1133">Transmembrane helix</keyword>
<comment type="caution">
    <text evidence="8">Lacks conserved residue(s) required for the propagation of feature annotation.</text>
</comment>
<keyword evidence="13" id="KW-1185">Reference proteome</keyword>
<dbReference type="PANTHER" id="PTHR23097">
    <property type="entry name" value="TUMOR NECROSIS FACTOR RECEPTOR SUPERFAMILY MEMBER"/>
    <property type="match status" value="1"/>
</dbReference>
<dbReference type="OMA" id="NGCHENE"/>
<dbReference type="PROSITE" id="PS50050">
    <property type="entry name" value="TNFR_NGFR_2"/>
    <property type="match status" value="1"/>
</dbReference>
<keyword evidence="4" id="KW-0732">Signal</keyword>
<reference evidence="11 13" key="2">
    <citation type="journal article" date="2013" name="Nature">
        <title>Insights into bilaterian evolution from three spiralian genomes.</title>
        <authorList>
            <person name="Simakov O."/>
            <person name="Marletaz F."/>
            <person name="Cho S.J."/>
            <person name="Edsinger-Gonzales E."/>
            <person name="Havlak P."/>
            <person name="Hellsten U."/>
            <person name="Kuo D.H."/>
            <person name="Larsson T."/>
            <person name="Lv J."/>
            <person name="Arendt D."/>
            <person name="Savage R."/>
            <person name="Osoegawa K."/>
            <person name="de Jong P."/>
            <person name="Grimwood J."/>
            <person name="Chapman J.A."/>
            <person name="Shapiro H."/>
            <person name="Aerts A."/>
            <person name="Otillar R.P."/>
            <person name="Terry A.Y."/>
            <person name="Boore J.L."/>
            <person name="Grigoriev I.V."/>
            <person name="Lindberg D.R."/>
            <person name="Seaver E.C."/>
            <person name="Weisblat D.A."/>
            <person name="Putnam N.H."/>
            <person name="Rokhsar D.S."/>
        </authorList>
    </citation>
    <scope>NUCLEOTIDE SEQUENCE</scope>
    <source>
        <strain evidence="11 13">I ESC-2004</strain>
    </source>
</reference>
<evidence type="ECO:0000256" key="9">
    <source>
        <dbReference type="SAM" id="Phobius"/>
    </source>
</evidence>
<evidence type="ECO:0000256" key="7">
    <source>
        <dbReference type="ARBA" id="ARBA00023180"/>
    </source>
</evidence>
<proteinExistence type="predicted"/>
<dbReference type="HOGENOM" id="CLU_814445_0_0_1"/>
<dbReference type="EnsemblMetazoa" id="CapteT222897">
    <property type="protein sequence ID" value="CapteP222897"/>
    <property type="gene ID" value="CapteG222897"/>
</dbReference>
<evidence type="ECO:0000313" key="13">
    <source>
        <dbReference type="Proteomes" id="UP000014760"/>
    </source>
</evidence>
<keyword evidence="6 8" id="KW-1015">Disulfide bond</keyword>
<dbReference type="InterPro" id="IPR052459">
    <property type="entry name" value="TNFRSF_decoy_receptor"/>
</dbReference>
<evidence type="ECO:0000256" key="1">
    <source>
        <dbReference type="ARBA" id="ARBA00004613"/>
    </source>
</evidence>
<dbReference type="EMBL" id="AMQN01014891">
    <property type="status" value="NOT_ANNOTATED_CDS"/>
    <property type="molecule type" value="Genomic_DNA"/>
</dbReference>
<evidence type="ECO:0000256" key="5">
    <source>
        <dbReference type="ARBA" id="ARBA00022737"/>
    </source>
</evidence>
<organism evidence="11">
    <name type="scientific">Capitella teleta</name>
    <name type="common">Polychaete worm</name>
    <dbReference type="NCBI Taxonomy" id="283909"/>
    <lineage>
        <taxon>Eukaryota</taxon>
        <taxon>Metazoa</taxon>
        <taxon>Spiralia</taxon>
        <taxon>Lophotrochozoa</taxon>
        <taxon>Annelida</taxon>
        <taxon>Polychaeta</taxon>
        <taxon>Sedentaria</taxon>
        <taxon>Scolecida</taxon>
        <taxon>Capitellidae</taxon>
        <taxon>Capitella</taxon>
    </lineage>
</organism>
<gene>
    <name evidence="11" type="ORF">CAPTEDRAFT_222897</name>
</gene>
<feature type="domain" description="TNFR-Cys" evidence="10">
    <location>
        <begin position="34"/>
        <end position="76"/>
    </location>
</feature>
<evidence type="ECO:0000256" key="8">
    <source>
        <dbReference type="PROSITE-ProRule" id="PRU00206"/>
    </source>
</evidence>
<evidence type="ECO:0000313" key="11">
    <source>
        <dbReference type="EMBL" id="ELT89373.1"/>
    </source>
</evidence>
<evidence type="ECO:0000256" key="3">
    <source>
        <dbReference type="ARBA" id="ARBA00022703"/>
    </source>
</evidence>
<feature type="disulfide bond" evidence="8">
    <location>
        <begin position="35"/>
        <end position="50"/>
    </location>
</feature>
<keyword evidence="3" id="KW-0053">Apoptosis</keyword>
<keyword evidence="5" id="KW-0677">Repeat</keyword>
<feature type="repeat" description="TNFR-Cys" evidence="8">
    <location>
        <begin position="34"/>
        <end position="76"/>
    </location>
</feature>
<evidence type="ECO:0000256" key="2">
    <source>
        <dbReference type="ARBA" id="ARBA00022525"/>
    </source>
</evidence>
<dbReference type="Proteomes" id="UP000014760">
    <property type="component" value="Unassembled WGS sequence"/>
</dbReference>
<keyword evidence="7" id="KW-0325">Glycoprotein</keyword>
<accession>R7T7H4</accession>
<evidence type="ECO:0000259" key="10">
    <source>
        <dbReference type="PROSITE" id="PS50050"/>
    </source>
</evidence>
<protein>
    <recommendedName>
        <fullName evidence="10">TNFR-Cys domain-containing protein</fullName>
    </recommendedName>
</protein>
<evidence type="ECO:0000256" key="6">
    <source>
        <dbReference type="ARBA" id="ARBA00023157"/>
    </source>
</evidence>
<dbReference type="OrthoDB" id="10031141at2759"/>
<dbReference type="EMBL" id="KB311399">
    <property type="protein sequence ID" value="ELT89373.1"/>
    <property type="molecule type" value="Genomic_DNA"/>
</dbReference>
<dbReference type="PROSITE" id="PS00652">
    <property type="entry name" value="TNFR_NGFR_1"/>
    <property type="match status" value="1"/>
</dbReference>
<dbReference type="Gene3D" id="2.10.50.10">
    <property type="entry name" value="Tumor Necrosis Factor Receptor, subunit A, domain 2"/>
    <property type="match status" value="2"/>
</dbReference>
<dbReference type="PANTHER" id="PTHR23097:SF181">
    <property type="entry name" value="CASPASE-8-LIKE"/>
    <property type="match status" value="1"/>
</dbReference>
<evidence type="ECO:0000313" key="12">
    <source>
        <dbReference type="EnsemblMetazoa" id="CapteP222897"/>
    </source>
</evidence>
<dbReference type="SUPFAM" id="SSF57184">
    <property type="entry name" value="Growth factor receptor domain"/>
    <property type="match status" value="1"/>
</dbReference>
<dbReference type="InterPro" id="IPR009030">
    <property type="entry name" value="Growth_fac_rcpt_cys_sf"/>
</dbReference>
<keyword evidence="9" id="KW-0812">Transmembrane</keyword>
<reference evidence="13" key="1">
    <citation type="submission" date="2012-12" db="EMBL/GenBank/DDBJ databases">
        <authorList>
            <person name="Hellsten U."/>
            <person name="Grimwood J."/>
            <person name="Chapman J.A."/>
            <person name="Shapiro H."/>
            <person name="Aerts A."/>
            <person name="Otillar R.P."/>
            <person name="Terry A.Y."/>
            <person name="Boore J.L."/>
            <person name="Simakov O."/>
            <person name="Marletaz F."/>
            <person name="Cho S.-J."/>
            <person name="Edsinger-Gonzales E."/>
            <person name="Havlak P."/>
            <person name="Kuo D.-H."/>
            <person name="Larsson T."/>
            <person name="Lv J."/>
            <person name="Arendt D."/>
            <person name="Savage R."/>
            <person name="Osoegawa K."/>
            <person name="de Jong P."/>
            <person name="Lindberg D.R."/>
            <person name="Seaver E.C."/>
            <person name="Weisblat D.A."/>
            <person name="Putnam N.H."/>
            <person name="Grigoriev I.V."/>
            <person name="Rokhsar D.S."/>
        </authorList>
    </citation>
    <scope>NUCLEOTIDE SEQUENCE</scope>
    <source>
        <strain evidence="13">I ESC-2004</strain>
    </source>
</reference>
<feature type="transmembrane region" description="Helical" evidence="9">
    <location>
        <begin position="212"/>
        <end position="233"/>
    </location>
</feature>
<dbReference type="GO" id="GO:0005576">
    <property type="term" value="C:extracellular region"/>
    <property type="evidence" value="ECO:0007669"/>
    <property type="project" value="UniProtKB-SubCell"/>
</dbReference>
<comment type="subcellular location">
    <subcellularLocation>
        <location evidence="1">Secreted</location>
    </subcellularLocation>
</comment>
<dbReference type="SMART" id="SM01411">
    <property type="entry name" value="Ephrin_rec_like"/>
    <property type="match status" value="1"/>
</dbReference>
<dbReference type="GO" id="GO:0006915">
    <property type="term" value="P:apoptotic process"/>
    <property type="evidence" value="ECO:0007669"/>
    <property type="project" value="UniProtKB-KW"/>
</dbReference>